<dbReference type="Proteomes" id="UP000585050">
    <property type="component" value="Unassembled WGS sequence"/>
</dbReference>
<feature type="signal peptide" evidence="1">
    <location>
        <begin position="1"/>
        <end position="28"/>
    </location>
</feature>
<keyword evidence="1" id="KW-0732">Signal</keyword>
<dbReference type="InterPro" id="IPR013783">
    <property type="entry name" value="Ig-like_fold"/>
</dbReference>
<evidence type="ECO:0000313" key="6">
    <source>
        <dbReference type="Proteomes" id="UP000585050"/>
    </source>
</evidence>
<organism evidence="5 6">
    <name type="scientific">Flammeovirga agarivorans</name>
    <dbReference type="NCBI Taxonomy" id="2726742"/>
    <lineage>
        <taxon>Bacteria</taxon>
        <taxon>Pseudomonadati</taxon>
        <taxon>Bacteroidota</taxon>
        <taxon>Cytophagia</taxon>
        <taxon>Cytophagales</taxon>
        <taxon>Flammeovirgaceae</taxon>
        <taxon>Flammeovirga</taxon>
    </lineage>
</organism>
<name>A0A7X8XXS3_9BACT</name>
<dbReference type="InterPro" id="IPR026444">
    <property type="entry name" value="Secre_tail"/>
</dbReference>
<evidence type="ECO:0000259" key="3">
    <source>
        <dbReference type="Pfam" id="PF18206"/>
    </source>
</evidence>
<dbReference type="Gene3D" id="3.20.20.80">
    <property type="entry name" value="Glycosidases"/>
    <property type="match status" value="1"/>
</dbReference>
<dbReference type="InterPro" id="IPR013780">
    <property type="entry name" value="Glyco_hydro_b"/>
</dbReference>
<evidence type="ECO:0000259" key="2">
    <source>
        <dbReference type="Pfam" id="PF18040"/>
    </source>
</evidence>
<accession>A0A7X8XXS3</accession>
<dbReference type="InterPro" id="IPR017853">
    <property type="entry name" value="GH"/>
</dbReference>
<comment type="caution">
    <text evidence="5">The sequence shown here is derived from an EMBL/GenBank/DDBJ whole genome shotgun (WGS) entry which is preliminary data.</text>
</comment>
<proteinExistence type="predicted"/>
<feature type="domain" description="Secretion system C-terminal sorting" evidence="4">
    <location>
        <begin position="902"/>
        <end position="966"/>
    </location>
</feature>
<dbReference type="Gene3D" id="2.60.40.10">
    <property type="entry name" value="Immunoglobulins"/>
    <property type="match status" value="1"/>
</dbReference>
<dbReference type="InterPro" id="IPR040527">
    <property type="entry name" value="Beta-sand_Porphyrn"/>
</dbReference>
<feature type="domain" description="Porphyranase beta-sandwich" evidence="3">
    <location>
        <begin position="398"/>
        <end position="499"/>
    </location>
</feature>
<dbReference type="RefSeq" id="WP_168884077.1">
    <property type="nucleotide sequence ID" value="NZ_JABAIL010000006.1"/>
</dbReference>
<protein>
    <submittedName>
        <fullName evidence="5">T9SS type A sorting domain-containing protein</fullName>
    </submittedName>
</protein>
<reference evidence="5 6" key="1">
    <citation type="submission" date="2020-04" db="EMBL/GenBank/DDBJ databases">
        <title>Flammeovirga sp. SR4, a novel species isolated from seawater.</title>
        <authorList>
            <person name="Wang X."/>
        </authorList>
    </citation>
    <scope>NUCLEOTIDE SEQUENCE [LARGE SCALE GENOMIC DNA]</scope>
    <source>
        <strain evidence="5 6">SR4</strain>
    </source>
</reference>
<dbReference type="NCBIfam" id="TIGR04183">
    <property type="entry name" value="Por_Secre_tail"/>
    <property type="match status" value="1"/>
</dbReference>
<dbReference type="Gene3D" id="2.60.40.1180">
    <property type="entry name" value="Golgi alpha-mannosidase II"/>
    <property type="match status" value="1"/>
</dbReference>
<dbReference type="AlphaFoldDB" id="A0A7X8XXS3"/>
<keyword evidence="6" id="KW-1185">Reference proteome</keyword>
<dbReference type="EMBL" id="JABAIL010000006">
    <property type="protein sequence ID" value="NLR93365.1"/>
    <property type="molecule type" value="Genomic_DNA"/>
</dbReference>
<feature type="chain" id="PRO_5030675791" evidence="1">
    <location>
        <begin position="29"/>
        <end position="970"/>
    </location>
</feature>
<gene>
    <name evidence="5" type="ORF">HGP29_19370</name>
</gene>
<dbReference type="Pfam" id="PF18040">
    <property type="entry name" value="BPA_C"/>
    <property type="match status" value="1"/>
</dbReference>
<feature type="domain" description="Beta-porphyranase A C-terminal" evidence="2">
    <location>
        <begin position="510"/>
        <end position="602"/>
    </location>
</feature>
<evidence type="ECO:0000256" key="1">
    <source>
        <dbReference type="SAM" id="SignalP"/>
    </source>
</evidence>
<evidence type="ECO:0000259" key="4">
    <source>
        <dbReference type="Pfam" id="PF18962"/>
    </source>
</evidence>
<dbReference type="Pfam" id="PF18962">
    <property type="entry name" value="Por_Secre_tail"/>
    <property type="match status" value="1"/>
</dbReference>
<dbReference type="SUPFAM" id="SSF49478">
    <property type="entry name" value="Cna protein B-type domain"/>
    <property type="match status" value="1"/>
</dbReference>
<dbReference type="Gene3D" id="2.60.120.1200">
    <property type="match status" value="1"/>
</dbReference>
<dbReference type="Pfam" id="PF18206">
    <property type="entry name" value="Porphyrn_cat_1"/>
    <property type="match status" value="1"/>
</dbReference>
<sequence length="970" mass="108955">MKWNTTCSTFVWTLLGLVFTLSPWQGNAQTKVTINHKTQRFIGGVSELNRNKFFNLHAKANDAELNAFYEEYNVGQGRGFWGPLSESKRKGFAVGTYPNSTVNDNSTAEKDVFRYVGTEHPKSAFLDEMDVDKAADWAVKYFVDEVSVNDRPQFYEPMNEPFVHAHDFYEGKWITEDEIRVKRRMADLFAAIGKKIHETPSLGKMKVVGYSAAWPSMEIHDFAHWEENMKMFMDVAGEHMDGFSTHLYDGVNITGQNNIRSGSNSEAILDLIETYSYLKWGKVKPHAITEYGVITHGFDDDYTDLESVQSVKGINHMLFNLLDRENVIDISIPFITDKSKWHLNAGNNYQPYGAALFIPTNIGEAEVKGWRYSPRIHFYELWKDVKGKRVQINSDNPDIQTHAFQEENTLYIAFNNLDDNSQTIDIEFVENLDALKSITKKSLRIYDDKQEEMSITTLNESISSLELIGGETCILAYHFEEAPTLTSAMVEQKYYAPEHIKAIQSNQTNTFTFNGVDTDGTQQVILHMGIGRKHDKSKQPTIKVNDVMITVPSNWKGSDQAHRDDFFGVIEIPFDSDLLKANNKISVTFPDEGGHISSMILELSNEKDISIGMESVEILLPNNTIGSAEQVSIDLKYTATTTRDLVAEFWSSQQWLGQATKTIDAGSGTQTLRIPLQNAPTIGEKYIIKASIRPEGKSWQYNLATDQKNDVIAVEKGDTFAANFTIKDESEQILEGAIITIGEEKKTSNSEGNISFSELEAGEFDFSVELSGYTTYNSSFTISDQDLSIPVVLTLTSEAWVNAGDDQTVESGDLVTLTASTSHNDEFVTKWSSSSSILIENSEALSIQFTAPEVESETAFVFEFEGTREGLTEYDEVTVTVTPNSTDIPTYALNIEESIPFYPNPVDDIVNVELKDASDVIFFTSNGQKVRTLSLAKGLQSINISDLQKGIYFLKITSNNLNILYKMLKN</sequence>
<dbReference type="SUPFAM" id="SSF51445">
    <property type="entry name" value="(Trans)glycosidases"/>
    <property type="match status" value="1"/>
</dbReference>
<evidence type="ECO:0000313" key="5">
    <source>
        <dbReference type="EMBL" id="NLR93365.1"/>
    </source>
</evidence>
<dbReference type="CDD" id="cd21510">
    <property type="entry name" value="agarase_cat"/>
    <property type="match status" value="1"/>
</dbReference>
<dbReference type="InterPro" id="IPR041224">
    <property type="entry name" value="BPA_C"/>
</dbReference>